<evidence type="ECO:0000313" key="2">
    <source>
        <dbReference type="Proteomes" id="UP000229757"/>
    </source>
</evidence>
<accession>A0A2K8L163</accession>
<organism evidence="1 2">
    <name type="scientific">Reinekea forsetii</name>
    <dbReference type="NCBI Taxonomy" id="1336806"/>
    <lineage>
        <taxon>Bacteria</taxon>
        <taxon>Pseudomonadati</taxon>
        <taxon>Pseudomonadota</taxon>
        <taxon>Gammaproteobacteria</taxon>
        <taxon>Oceanospirillales</taxon>
        <taxon>Saccharospirillaceae</taxon>
        <taxon>Reinekea</taxon>
    </lineage>
</organism>
<proteinExistence type="predicted"/>
<dbReference type="PANTHER" id="PTHR34801:SF6">
    <property type="entry name" value="SLL1620 PROTEIN"/>
    <property type="match status" value="1"/>
</dbReference>
<keyword evidence="2" id="KW-1185">Reference proteome</keyword>
<dbReference type="PANTHER" id="PTHR34801">
    <property type="entry name" value="EXPRESSED PROTEIN"/>
    <property type="match status" value="1"/>
</dbReference>
<evidence type="ECO:0008006" key="3">
    <source>
        <dbReference type="Google" id="ProtNLM"/>
    </source>
</evidence>
<dbReference type="Pfam" id="PF07386">
    <property type="entry name" value="DUF1499"/>
    <property type="match status" value="1"/>
</dbReference>
<dbReference type="AlphaFoldDB" id="A0A2K8L163"/>
<dbReference type="OrthoDB" id="9793534at2"/>
<dbReference type="RefSeq" id="WP_100258364.1">
    <property type="nucleotide sequence ID" value="NZ_CP011797.1"/>
</dbReference>
<reference evidence="1 2" key="1">
    <citation type="journal article" date="2017" name="Environ. Microbiol.">
        <title>Genomic and physiological analyses of 'Reinekea forsetii' reveal a versatile opportunistic lifestyle during spring algae blooms.</title>
        <authorList>
            <person name="Avci B."/>
            <person name="Hahnke R.L."/>
            <person name="Chafee M."/>
            <person name="Fischer T."/>
            <person name="Gruber-Vodicka H."/>
            <person name="Tegetmeyer H.E."/>
            <person name="Harder J."/>
            <person name="Fuchs B.M."/>
            <person name="Amann R.I."/>
            <person name="Teeling H."/>
        </authorList>
    </citation>
    <scope>NUCLEOTIDE SEQUENCE [LARGE SCALE GENOMIC DNA]</scope>
    <source>
        <strain evidence="1 2">Hel1_31_D35</strain>
    </source>
</reference>
<gene>
    <name evidence="1" type="ORF">REIFOR_03037</name>
</gene>
<name>A0A2K8L163_9GAMM</name>
<protein>
    <recommendedName>
        <fullName evidence="3">DUF1499 domain-containing protein</fullName>
    </recommendedName>
</protein>
<sequence>MTTALLILALLVTGNVGRIYYQNAQEPELGVEQGRLQPIDKKPNNVSTQTDDAAKKVEPLAAKESPAATLSALKKAIDLYGGGEIKRATDDYLYVVFTTGKMRFHDDAEFWLDNSTQQVHFRSASRAGYSDMGLNRRRFERITELYAAQ</sequence>
<dbReference type="Proteomes" id="UP000229757">
    <property type="component" value="Chromosome"/>
</dbReference>
<dbReference type="KEGG" id="rfo:REIFOR_03037"/>
<dbReference type="InterPro" id="IPR010865">
    <property type="entry name" value="DUF1499"/>
</dbReference>
<evidence type="ECO:0000313" key="1">
    <source>
        <dbReference type="EMBL" id="ATX78156.1"/>
    </source>
</evidence>
<dbReference type="EMBL" id="CP011797">
    <property type="protein sequence ID" value="ATX78156.1"/>
    <property type="molecule type" value="Genomic_DNA"/>
</dbReference>